<protein>
    <recommendedName>
        <fullName evidence="3">BTB domain-containing protein</fullName>
    </recommendedName>
</protein>
<accession>A0A1L7XE94</accession>
<evidence type="ECO:0000313" key="1">
    <source>
        <dbReference type="EMBL" id="CZR63351.1"/>
    </source>
</evidence>
<organism evidence="1 2">
    <name type="scientific">Phialocephala subalpina</name>
    <dbReference type="NCBI Taxonomy" id="576137"/>
    <lineage>
        <taxon>Eukaryota</taxon>
        <taxon>Fungi</taxon>
        <taxon>Dikarya</taxon>
        <taxon>Ascomycota</taxon>
        <taxon>Pezizomycotina</taxon>
        <taxon>Leotiomycetes</taxon>
        <taxon>Helotiales</taxon>
        <taxon>Mollisiaceae</taxon>
        <taxon>Phialocephala</taxon>
        <taxon>Phialocephala fortinii species complex</taxon>
    </lineage>
</organism>
<dbReference type="AlphaFoldDB" id="A0A1L7XE94"/>
<gene>
    <name evidence="1" type="ORF">PAC_13248</name>
</gene>
<evidence type="ECO:0008006" key="3">
    <source>
        <dbReference type="Google" id="ProtNLM"/>
    </source>
</evidence>
<evidence type="ECO:0000313" key="2">
    <source>
        <dbReference type="Proteomes" id="UP000184330"/>
    </source>
</evidence>
<proteinExistence type="predicted"/>
<dbReference type="EMBL" id="FJOG01000023">
    <property type="protein sequence ID" value="CZR63351.1"/>
    <property type="molecule type" value="Genomic_DNA"/>
</dbReference>
<keyword evidence="2" id="KW-1185">Reference proteome</keyword>
<name>A0A1L7XE94_9HELO</name>
<dbReference type="Proteomes" id="UP000184330">
    <property type="component" value="Unassembled WGS sequence"/>
</dbReference>
<dbReference type="OrthoDB" id="3539700at2759"/>
<reference evidence="1 2" key="1">
    <citation type="submission" date="2016-03" db="EMBL/GenBank/DDBJ databases">
        <authorList>
            <person name="Ploux O."/>
        </authorList>
    </citation>
    <scope>NUCLEOTIDE SEQUENCE [LARGE SCALE GENOMIC DNA]</scope>
    <source>
        <strain evidence="1 2">UAMH 11012</strain>
    </source>
</reference>
<sequence length="243" mass="28064">MATPRPSKRRKQDPIEDRNAESPYPMVFFSPGLQPDVRFTVYENYHLHSVVLKLHSRFFPRFLNFPEKSHLPASEAFQFEYVSAENEEGWVLEPKTSYTYGLSCPLSLYDSPIFGWAGLMQEKSYDLIFAAKQLRHSGLFRECFVHIDGQDCVRNDPELMPLVSAAHIDLCRAILAANQELIIEPVHMPVDEDLLSRDGCTNGKPYRDLPATKNAQYYRELYTYMCERDPEISSQKDGDLSER</sequence>